<sequence length="123" mass="12651">MAIDPRELLRPRSPVDEPAPLAGTRAERVQRLQIGLIGIGAMVLLLGLADVVSERAQQTQADAVPEAAPTVEPSETTGPRDPLADAGVVPELPASPTPTASSGEAQPTGDVPPLPVTQNAPLE</sequence>
<feature type="region of interest" description="Disordered" evidence="1">
    <location>
        <begin position="1"/>
        <end position="25"/>
    </location>
</feature>
<comment type="caution">
    <text evidence="2">The sequence shown here is derived from an EMBL/GenBank/DDBJ whole genome shotgun (WGS) entry which is preliminary data.</text>
</comment>
<protein>
    <submittedName>
        <fullName evidence="2">Uncharacterized protein</fullName>
    </submittedName>
</protein>
<organism evidence="2 3">
    <name type="scientific">Aurantiacibacter zhengii</name>
    <dbReference type="NCBI Taxonomy" id="2307003"/>
    <lineage>
        <taxon>Bacteria</taxon>
        <taxon>Pseudomonadati</taxon>
        <taxon>Pseudomonadota</taxon>
        <taxon>Alphaproteobacteria</taxon>
        <taxon>Sphingomonadales</taxon>
        <taxon>Erythrobacteraceae</taxon>
        <taxon>Aurantiacibacter</taxon>
    </lineage>
</organism>
<gene>
    <name evidence="2" type="ORF">D2V07_05910</name>
</gene>
<dbReference type="RefSeq" id="WP_119585678.1">
    <property type="nucleotide sequence ID" value="NZ_CAWODQ010000012.1"/>
</dbReference>
<evidence type="ECO:0000313" key="3">
    <source>
        <dbReference type="Proteomes" id="UP000286576"/>
    </source>
</evidence>
<keyword evidence="3" id="KW-1185">Reference proteome</keyword>
<proteinExistence type="predicted"/>
<dbReference type="Proteomes" id="UP000286576">
    <property type="component" value="Unassembled WGS sequence"/>
</dbReference>
<evidence type="ECO:0000256" key="1">
    <source>
        <dbReference type="SAM" id="MobiDB-lite"/>
    </source>
</evidence>
<feature type="compositionally biased region" description="Basic and acidic residues" evidence="1">
    <location>
        <begin position="1"/>
        <end position="15"/>
    </location>
</feature>
<dbReference type="OrthoDB" id="7509339at2"/>
<reference evidence="2 3" key="1">
    <citation type="submission" date="2018-08" db="EMBL/GenBank/DDBJ databases">
        <title>Erythrobacter zhengii sp.nov., a bacterium isolated from deep-sea sediment.</title>
        <authorList>
            <person name="Fang C."/>
            <person name="Wu Y.-H."/>
            <person name="Sun C."/>
            <person name="Wang H."/>
            <person name="Cheng H."/>
            <person name="Meng F.-X."/>
            <person name="Wang C.-S."/>
            <person name="Xu X.-W."/>
        </authorList>
    </citation>
    <scope>NUCLEOTIDE SEQUENCE [LARGE SCALE GENOMIC DNA]</scope>
    <source>
        <strain evidence="2 3">V18</strain>
    </source>
</reference>
<dbReference type="EMBL" id="QXFL01000002">
    <property type="protein sequence ID" value="RIV87852.1"/>
    <property type="molecule type" value="Genomic_DNA"/>
</dbReference>
<evidence type="ECO:0000313" key="2">
    <source>
        <dbReference type="EMBL" id="RIV87852.1"/>
    </source>
</evidence>
<dbReference type="AlphaFoldDB" id="A0A418NUL9"/>
<feature type="region of interest" description="Disordered" evidence="1">
    <location>
        <begin position="55"/>
        <end position="123"/>
    </location>
</feature>
<name>A0A418NUL9_9SPHN</name>
<accession>A0A418NUL9</accession>